<sequence>MMRAALLILLFVAHPLPALAHKVVFSVYPAGDAIEGELGFSNGDMAAHQVIELFDTAGNRLGETTTDADGFFTYAPTRPVAHVLRADLGAGHVAQAELSAEEVAAILGQGEAVPDPAAARTAPAGLSEADKAAIAAMMRDEMRPLRREIAALREHHQLQSILGGIGYIAGLFGLGFYLAARRRLAG</sequence>
<keyword evidence="2" id="KW-0732">Signal</keyword>
<dbReference type="AlphaFoldDB" id="A0A4R1YZB5"/>
<feature type="transmembrane region" description="Helical" evidence="1">
    <location>
        <begin position="161"/>
        <end position="180"/>
    </location>
</feature>
<keyword evidence="1" id="KW-0812">Transmembrane</keyword>
<dbReference type="Proteomes" id="UP000295277">
    <property type="component" value="Unassembled WGS sequence"/>
</dbReference>
<dbReference type="EMBL" id="SLVM01000004">
    <property type="protein sequence ID" value="TCM86588.1"/>
    <property type="molecule type" value="Genomic_DNA"/>
</dbReference>
<organism evidence="3 4">
    <name type="scientific">Rhodovulum steppense</name>
    <dbReference type="NCBI Taxonomy" id="540251"/>
    <lineage>
        <taxon>Bacteria</taxon>
        <taxon>Pseudomonadati</taxon>
        <taxon>Pseudomonadota</taxon>
        <taxon>Alphaproteobacteria</taxon>
        <taxon>Rhodobacterales</taxon>
        <taxon>Paracoccaceae</taxon>
        <taxon>Rhodovulum</taxon>
    </lineage>
</organism>
<reference evidence="3 4" key="1">
    <citation type="submission" date="2019-03" db="EMBL/GenBank/DDBJ databases">
        <title>Genomic Encyclopedia of Type Strains, Phase IV (KMG-IV): sequencing the most valuable type-strain genomes for metagenomic binning, comparative biology and taxonomic classification.</title>
        <authorList>
            <person name="Goeker M."/>
        </authorList>
    </citation>
    <scope>NUCLEOTIDE SEQUENCE [LARGE SCALE GENOMIC DNA]</scope>
    <source>
        <strain evidence="3 4">DSM 21153</strain>
    </source>
</reference>
<protein>
    <submittedName>
        <fullName evidence="3">Nickel transport protein</fullName>
    </submittedName>
</protein>
<evidence type="ECO:0000313" key="4">
    <source>
        <dbReference type="Proteomes" id="UP000295277"/>
    </source>
</evidence>
<keyword evidence="1" id="KW-0472">Membrane</keyword>
<evidence type="ECO:0000313" key="3">
    <source>
        <dbReference type="EMBL" id="TCM86588.1"/>
    </source>
</evidence>
<accession>A0A4R1YZB5</accession>
<keyword evidence="1" id="KW-1133">Transmembrane helix</keyword>
<comment type="caution">
    <text evidence="3">The sequence shown here is derived from an EMBL/GenBank/DDBJ whole genome shotgun (WGS) entry which is preliminary data.</text>
</comment>
<evidence type="ECO:0000256" key="2">
    <source>
        <dbReference type="SAM" id="SignalP"/>
    </source>
</evidence>
<feature type="signal peptide" evidence="2">
    <location>
        <begin position="1"/>
        <end position="20"/>
    </location>
</feature>
<name>A0A4R1YZB5_9RHOB</name>
<keyword evidence="4" id="KW-1185">Reference proteome</keyword>
<gene>
    <name evidence="3" type="ORF">EV216_104143</name>
</gene>
<proteinExistence type="predicted"/>
<evidence type="ECO:0000256" key="1">
    <source>
        <dbReference type="SAM" id="Phobius"/>
    </source>
</evidence>
<feature type="chain" id="PRO_5020519125" evidence="2">
    <location>
        <begin position="21"/>
        <end position="186"/>
    </location>
</feature>